<evidence type="ECO:0000259" key="10">
    <source>
        <dbReference type="PROSITE" id="PS50111"/>
    </source>
</evidence>
<dbReference type="AlphaFoldDB" id="A0A4Q0VVB9"/>
<evidence type="ECO:0000259" key="11">
    <source>
        <dbReference type="PROSITE" id="PS50885"/>
    </source>
</evidence>
<dbReference type="CDD" id="cd11386">
    <property type="entry name" value="MCP_signal"/>
    <property type="match status" value="1"/>
</dbReference>
<sequence>MKSIQTKIILFFSVFFIITVSSLGWYMFSSAKELVEQSVGEQAKSIAESAVKIIDPVQFQEIISKGETTYYFQLREELNQFREMNGLLYLYTMTIGDGMDSNEYMYVVDGLPLGDEEASEIGETELIDEYPIILEIYKEGTSMVGELVTTETYGSLVYAYAPIFNSSGEVIGIVGADFDATNVMMRLDEERKVAFLVTLGTSVLSIVILFILTKLLINPLKVLTKQMERVKEGDLTVSFTTNREDEIGSLGVAFQHMIDEMNSIIQSINQNVGTLTDSSGKLANSFHHAVDNNDLIIRDMLEVSEGATTTVKSSEESSKAIADLTDGVQYISETALQVNVASNTTVDDANQGIVTVEQASVQMDLIHRSVQETTILVNNLELHSQEINQIVEVISVLASQTNLLALNAAIEAARAGEHGRGFAVVADEVRKLAEQTSSSLNDISQITEKIQLETKRSVQAMEEVSGKVNTGVSVIQKSGEAFKNIKQSAQYVVTQVDLFTSTAKQMSAGTEGVNASFEEMASIAKRAAMQINEVTASVEQQTADLSEITSFADHLLEMATELQSKINRFKVE</sequence>
<evidence type="ECO:0000313" key="13">
    <source>
        <dbReference type="Proteomes" id="UP000290649"/>
    </source>
</evidence>
<dbReference type="SUPFAM" id="SSF103190">
    <property type="entry name" value="Sensory domain-like"/>
    <property type="match status" value="1"/>
</dbReference>
<comment type="subcellular location">
    <subcellularLocation>
        <location evidence="1">Cell membrane</location>
    </subcellularLocation>
</comment>
<keyword evidence="6 8" id="KW-0807">Transducer</keyword>
<dbReference type="InterPro" id="IPR003660">
    <property type="entry name" value="HAMP_dom"/>
</dbReference>
<dbReference type="PROSITE" id="PS50111">
    <property type="entry name" value="CHEMOTAXIS_TRANSDUC_2"/>
    <property type="match status" value="1"/>
</dbReference>
<dbReference type="SMART" id="SM00283">
    <property type="entry name" value="MA"/>
    <property type="match status" value="1"/>
</dbReference>
<evidence type="ECO:0000256" key="4">
    <source>
        <dbReference type="ARBA" id="ARBA00022500"/>
    </source>
</evidence>
<accession>A0A4Q0VVB9</accession>
<dbReference type="CDD" id="cd06225">
    <property type="entry name" value="HAMP"/>
    <property type="match status" value="1"/>
</dbReference>
<dbReference type="GO" id="GO:0007165">
    <property type="term" value="P:signal transduction"/>
    <property type="evidence" value="ECO:0007669"/>
    <property type="project" value="UniProtKB-KW"/>
</dbReference>
<name>A0A4Q0VVB9_9BACI</name>
<dbReference type="InterPro" id="IPR004089">
    <property type="entry name" value="MCPsignal_dom"/>
</dbReference>
<evidence type="ECO:0000256" key="8">
    <source>
        <dbReference type="PROSITE-ProRule" id="PRU00284"/>
    </source>
</evidence>
<protein>
    <submittedName>
        <fullName evidence="12">Methyl-accepting chemotaxis protein</fullName>
    </submittedName>
</protein>
<evidence type="ECO:0000313" key="12">
    <source>
        <dbReference type="EMBL" id="RXJ01931.1"/>
    </source>
</evidence>
<evidence type="ECO:0000256" key="5">
    <source>
        <dbReference type="ARBA" id="ARBA00023136"/>
    </source>
</evidence>
<keyword evidence="3" id="KW-0488">Methylation</keyword>
<dbReference type="OrthoDB" id="369835at2"/>
<dbReference type="Proteomes" id="UP000290649">
    <property type="component" value="Unassembled WGS sequence"/>
</dbReference>
<dbReference type="GO" id="GO:0004888">
    <property type="term" value="F:transmembrane signaling receptor activity"/>
    <property type="evidence" value="ECO:0007669"/>
    <property type="project" value="InterPro"/>
</dbReference>
<evidence type="ECO:0000256" key="6">
    <source>
        <dbReference type="ARBA" id="ARBA00023224"/>
    </source>
</evidence>
<dbReference type="EMBL" id="QOUX01000030">
    <property type="protein sequence ID" value="RXJ01931.1"/>
    <property type="molecule type" value="Genomic_DNA"/>
</dbReference>
<dbReference type="Gene3D" id="6.10.340.10">
    <property type="match status" value="1"/>
</dbReference>
<feature type="domain" description="Methyl-accepting transducer" evidence="10">
    <location>
        <begin position="285"/>
        <end position="521"/>
    </location>
</feature>
<feature type="transmembrane region" description="Helical" evidence="9">
    <location>
        <begin position="193"/>
        <end position="217"/>
    </location>
</feature>
<dbReference type="RefSeq" id="WP_129077888.1">
    <property type="nucleotide sequence ID" value="NZ_QOUX01000030.1"/>
</dbReference>
<dbReference type="GO" id="GO:0006935">
    <property type="term" value="P:chemotaxis"/>
    <property type="evidence" value="ECO:0007669"/>
    <property type="project" value="UniProtKB-KW"/>
</dbReference>
<dbReference type="CDD" id="cd18773">
    <property type="entry name" value="PDC1_HK_sensor"/>
    <property type="match status" value="1"/>
</dbReference>
<feature type="transmembrane region" description="Helical" evidence="9">
    <location>
        <begin position="6"/>
        <end position="28"/>
    </location>
</feature>
<dbReference type="PANTHER" id="PTHR32089:SF114">
    <property type="entry name" value="METHYL-ACCEPTING CHEMOTAXIS PROTEIN MCPB"/>
    <property type="match status" value="1"/>
</dbReference>
<proteinExistence type="inferred from homology"/>
<keyword evidence="13" id="KW-1185">Reference proteome</keyword>
<dbReference type="PANTHER" id="PTHR32089">
    <property type="entry name" value="METHYL-ACCEPTING CHEMOTAXIS PROTEIN MCPB"/>
    <property type="match status" value="1"/>
</dbReference>
<dbReference type="SMART" id="SM00304">
    <property type="entry name" value="HAMP"/>
    <property type="match status" value="2"/>
</dbReference>
<feature type="domain" description="HAMP" evidence="11">
    <location>
        <begin position="214"/>
        <end position="266"/>
    </location>
</feature>
<keyword evidence="4" id="KW-0145">Chemotaxis</keyword>
<dbReference type="GO" id="GO:0005886">
    <property type="term" value="C:plasma membrane"/>
    <property type="evidence" value="ECO:0007669"/>
    <property type="project" value="UniProtKB-SubCell"/>
</dbReference>
<keyword evidence="2" id="KW-1003">Cell membrane</keyword>
<dbReference type="InterPro" id="IPR004090">
    <property type="entry name" value="Chemotax_Me-accpt_rcpt"/>
</dbReference>
<keyword evidence="9" id="KW-0812">Transmembrane</keyword>
<evidence type="ECO:0000256" key="7">
    <source>
        <dbReference type="ARBA" id="ARBA00029447"/>
    </source>
</evidence>
<organism evidence="12 13">
    <name type="scientific">Anaerobacillus alkaliphilus</name>
    <dbReference type="NCBI Taxonomy" id="1548597"/>
    <lineage>
        <taxon>Bacteria</taxon>
        <taxon>Bacillati</taxon>
        <taxon>Bacillota</taxon>
        <taxon>Bacilli</taxon>
        <taxon>Bacillales</taxon>
        <taxon>Bacillaceae</taxon>
        <taxon>Anaerobacillus</taxon>
    </lineage>
</organism>
<evidence type="ECO:0000256" key="3">
    <source>
        <dbReference type="ARBA" id="ARBA00022481"/>
    </source>
</evidence>
<dbReference type="InterPro" id="IPR029151">
    <property type="entry name" value="Sensor-like_sf"/>
</dbReference>
<dbReference type="Gene3D" id="1.10.287.950">
    <property type="entry name" value="Methyl-accepting chemotaxis protein"/>
    <property type="match status" value="1"/>
</dbReference>
<dbReference type="Pfam" id="PF00015">
    <property type="entry name" value="MCPsignal"/>
    <property type="match status" value="1"/>
</dbReference>
<keyword evidence="9" id="KW-1133">Transmembrane helix</keyword>
<keyword evidence="5 9" id="KW-0472">Membrane</keyword>
<dbReference type="SUPFAM" id="SSF58104">
    <property type="entry name" value="Methyl-accepting chemotaxis protein (MCP) signaling domain"/>
    <property type="match status" value="1"/>
</dbReference>
<dbReference type="Pfam" id="PF00672">
    <property type="entry name" value="HAMP"/>
    <property type="match status" value="1"/>
</dbReference>
<gene>
    <name evidence="12" type="ORF">DS745_08840</name>
</gene>
<evidence type="ECO:0000256" key="2">
    <source>
        <dbReference type="ARBA" id="ARBA00022475"/>
    </source>
</evidence>
<evidence type="ECO:0000256" key="9">
    <source>
        <dbReference type="SAM" id="Phobius"/>
    </source>
</evidence>
<dbReference type="PRINTS" id="PR00260">
    <property type="entry name" value="CHEMTRNSDUCR"/>
</dbReference>
<comment type="similarity">
    <text evidence="7">Belongs to the methyl-accepting chemotaxis (MCP) protein family.</text>
</comment>
<reference evidence="12 13" key="1">
    <citation type="journal article" date="2019" name="Int. J. Syst. Evol. Microbiol.">
        <title>Anaerobacillus alkaliphilus sp. nov., a novel alkaliphilic and moderately halophilic bacterium.</title>
        <authorList>
            <person name="Borsodi A.K."/>
            <person name="Aszalos J.M."/>
            <person name="Bihari P."/>
            <person name="Nagy I."/>
            <person name="Schumann P."/>
            <person name="Sproer C."/>
            <person name="Kovacs A.L."/>
            <person name="Boka K."/>
            <person name="Dobosy P."/>
            <person name="Ovari M."/>
            <person name="Szili-Kovacs T."/>
            <person name="Toth E."/>
        </authorList>
    </citation>
    <scope>NUCLEOTIDE SEQUENCE [LARGE SCALE GENOMIC DNA]</scope>
    <source>
        <strain evidence="12 13">B16-10</strain>
    </source>
</reference>
<comment type="caution">
    <text evidence="12">The sequence shown here is derived from an EMBL/GenBank/DDBJ whole genome shotgun (WGS) entry which is preliminary data.</text>
</comment>
<dbReference type="PROSITE" id="PS50885">
    <property type="entry name" value="HAMP"/>
    <property type="match status" value="1"/>
</dbReference>
<evidence type="ECO:0000256" key="1">
    <source>
        <dbReference type="ARBA" id="ARBA00004236"/>
    </source>
</evidence>